<evidence type="ECO:0000256" key="3">
    <source>
        <dbReference type="ARBA" id="ARBA00022763"/>
    </source>
</evidence>
<evidence type="ECO:0000259" key="16">
    <source>
        <dbReference type="PROSITE" id="PS51217"/>
    </source>
</evidence>
<feature type="domain" description="UvrD-like helicase C-terminal" evidence="16">
    <location>
        <begin position="514"/>
        <end position="802"/>
    </location>
</feature>
<dbReference type="PROSITE" id="PS51217">
    <property type="entry name" value="UVRD_HELICASE_CTER"/>
    <property type="match status" value="1"/>
</dbReference>
<evidence type="ECO:0000256" key="1">
    <source>
        <dbReference type="ARBA" id="ARBA00022722"/>
    </source>
</evidence>
<evidence type="ECO:0000256" key="2">
    <source>
        <dbReference type="ARBA" id="ARBA00022741"/>
    </source>
</evidence>
<keyword evidence="1" id="KW-0540">Nuclease</keyword>
<dbReference type="NCBIfam" id="TIGR02784">
    <property type="entry name" value="addA_alphas"/>
    <property type="match status" value="1"/>
</dbReference>
<dbReference type="SUPFAM" id="SSF52540">
    <property type="entry name" value="P-loop containing nucleoside triphosphate hydrolases"/>
    <property type="match status" value="1"/>
</dbReference>
<protein>
    <recommendedName>
        <fullName evidence="12">DNA 3'-5' helicase</fullName>
        <ecNumber evidence="12">5.6.2.4</ecNumber>
    </recommendedName>
</protein>
<keyword evidence="7" id="KW-0067">ATP-binding</keyword>
<dbReference type="GO" id="GO:0000725">
    <property type="term" value="P:recombinational repair"/>
    <property type="evidence" value="ECO:0007669"/>
    <property type="project" value="TreeGrafter"/>
</dbReference>
<evidence type="ECO:0000256" key="14">
    <source>
        <dbReference type="SAM" id="MobiDB-lite"/>
    </source>
</evidence>
<keyword evidence="3" id="KW-0227">DNA damage</keyword>
<feature type="compositionally biased region" description="Pro residues" evidence="14">
    <location>
        <begin position="960"/>
        <end position="971"/>
    </location>
</feature>
<dbReference type="PANTHER" id="PTHR11070">
    <property type="entry name" value="UVRD / RECB / PCRA DNA HELICASE FAMILY MEMBER"/>
    <property type="match status" value="1"/>
</dbReference>
<dbReference type="InterPro" id="IPR014016">
    <property type="entry name" value="UvrD-like_ATP-bd"/>
</dbReference>
<evidence type="ECO:0000256" key="11">
    <source>
        <dbReference type="ARBA" id="ARBA00034617"/>
    </source>
</evidence>
<keyword evidence="6" id="KW-0269">Exonuclease</keyword>
<evidence type="ECO:0000256" key="9">
    <source>
        <dbReference type="ARBA" id="ARBA00023204"/>
    </source>
</evidence>
<evidence type="ECO:0000256" key="5">
    <source>
        <dbReference type="ARBA" id="ARBA00022806"/>
    </source>
</evidence>
<dbReference type="Pfam" id="PF13361">
    <property type="entry name" value="UvrD_C"/>
    <property type="match status" value="1"/>
</dbReference>
<keyword evidence="9" id="KW-0234">DNA repair</keyword>
<dbReference type="InterPro" id="IPR027417">
    <property type="entry name" value="P-loop_NTPase"/>
</dbReference>
<evidence type="ECO:0000256" key="12">
    <source>
        <dbReference type="ARBA" id="ARBA00034808"/>
    </source>
</evidence>
<dbReference type="EMBL" id="LR026963">
    <property type="protein sequence ID" value="VBB69034.1"/>
    <property type="molecule type" value="Genomic_DNA"/>
</dbReference>
<feature type="domain" description="UvrD-like helicase ATP-binding" evidence="15">
    <location>
        <begin position="12"/>
        <end position="497"/>
    </location>
</feature>
<comment type="catalytic activity">
    <reaction evidence="11">
        <text>Couples ATP hydrolysis with the unwinding of duplex DNA by translocating in the 3'-5' direction.</text>
        <dbReference type="EC" id="5.6.2.4"/>
    </reaction>
</comment>
<accession>A0A484H679</accession>
<keyword evidence="5" id="KW-0347">Helicase</keyword>
<dbReference type="PANTHER" id="PTHR11070:SF2">
    <property type="entry name" value="ATP-DEPENDENT DNA HELICASE SRS2"/>
    <property type="match status" value="1"/>
</dbReference>
<evidence type="ECO:0000259" key="15">
    <source>
        <dbReference type="PROSITE" id="PS51198"/>
    </source>
</evidence>
<dbReference type="GO" id="GO:0033202">
    <property type="term" value="C:DNA helicase complex"/>
    <property type="evidence" value="ECO:0007669"/>
    <property type="project" value="TreeGrafter"/>
</dbReference>
<dbReference type="GO" id="GO:0005524">
    <property type="term" value="F:ATP binding"/>
    <property type="evidence" value="ECO:0007669"/>
    <property type="project" value="UniProtKB-KW"/>
</dbReference>
<gene>
    <name evidence="17" type="ORF">RIEGSTA812A_PEG_507</name>
</gene>
<evidence type="ECO:0000256" key="4">
    <source>
        <dbReference type="ARBA" id="ARBA00022801"/>
    </source>
</evidence>
<dbReference type="GO" id="GO:0004527">
    <property type="term" value="F:exonuclease activity"/>
    <property type="evidence" value="ECO:0007669"/>
    <property type="project" value="UniProtKB-KW"/>
</dbReference>
<dbReference type="Gene3D" id="1.10.486.10">
    <property type="entry name" value="PCRA, domain 4"/>
    <property type="match status" value="1"/>
</dbReference>
<dbReference type="InterPro" id="IPR011604">
    <property type="entry name" value="PDDEXK-like_dom_sf"/>
</dbReference>
<dbReference type="InterPro" id="IPR000212">
    <property type="entry name" value="DNA_helicase_UvrD/REP"/>
</dbReference>
<evidence type="ECO:0000256" key="10">
    <source>
        <dbReference type="ARBA" id="ARBA00023235"/>
    </source>
</evidence>
<dbReference type="GO" id="GO:0043138">
    <property type="term" value="F:3'-5' DNA helicase activity"/>
    <property type="evidence" value="ECO:0007669"/>
    <property type="project" value="UniProtKB-EC"/>
</dbReference>
<evidence type="ECO:0000256" key="8">
    <source>
        <dbReference type="ARBA" id="ARBA00023125"/>
    </source>
</evidence>
<organism evidence="17">
    <name type="scientific">invertebrate metagenome</name>
    <dbReference type="NCBI Taxonomy" id="1711999"/>
    <lineage>
        <taxon>unclassified sequences</taxon>
        <taxon>metagenomes</taxon>
        <taxon>organismal metagenomes</taxon>
    </lineage>
</organism>
<keyword evidence="8" id="KW-0238">DNA-binding</keyword>
<dbReference type="InterPro" id="IPR014151">
    <property type="entry name" value="DNA_helicase_AddA"/>
</dbReference>
<keyword evidence="4" id="KW-0378">Hydrolase</keyword>
<dbReference type="GO" id="GO:0005829">
    <property type="term" value="C:cytosol"/>
    <property type="evidence" value="ECO:0007669"/>
    <property type="project" value="TreeGrafter"/>
</dbReference>
<keyword evidence="2" id="KW-0547">Nucleotide-binding</keyword>
<dbReference type="InterPro" id="IPR014017">
    <property type="entry name" value="DNA_helicase_UvrD-like_C"/>
</dbReference>
<evidence type="ECO:0000256" key="6">
    <source>
        <dbReference type="ARBA" id="ARBA00022839"/>
    </source>
</evidence>
<dbReference type="Gene3D" id="3.40.50.300">
    <property type="entry name" value="P-loop containing nucleotide triphosphate hydrolases"/>
    <property type="match status" value="4"/>
</dbReference>
<proteinExistence type="predicted"/>
<dbReference type="InterPro" id="IPR038726">
    <property type="entry name" value="PDDEXK_AddAB-type"/>
</dbReference>
<evidence type="ECO:0000256" key="7">
    <source>
        <dbReference type="ARBA" id="ARBA00022840"/>
    </source>
</evidence>
<dbReference type="PROSITE" id="PS51198">
    <property type="entry name" value="UVRD_HELICASE_ATP_BIND"/>
    <property type="match status" value="1"/>
</dbReference>
<dbReference type="Pfam" id="PF00580">
    <property type="entry name" value="UvrD-helicase"/>
    <property type="match status" value="1"/>
</dbReference>
<evidence type="ECO:0000313" key="17">
    <source>
        <dbReference type="EMBL" id="VBB69034.1"/>
    </source>
</evidence>
<dbReference type="AlphaFoldDB" id="A0A484H679"/>
<dbReference type="Pfam" id="PF12705">
    <property type="entry name" value="PDDEXK_1"/>
    <property type="match status" value="1"/>
</dbReference>
<dbReference type="GO" id="GO:0003677">
    <property type="term" value="F:DNA binding"/>
    <property type="evidence" value="ECO:0007669"/>
    <property type="project" value="UniProtKB-KW"/>
</dbReference>
<reference evidence="17" key="1">
    <citation type="submission" date="2018-10" db="EMBL/GenBank/DDBJ databases">
        <authorList>
            <person name="Gruber-Vodicka H."/>
            <person name="Jaeckle O."/>
        </authorList>
    </citation>
    <scope>NUCLEOTIDE SEQUENCE</scope>
</reference>
<comment type="catalytic activity">
    <reaction evidence="13">
        <text>ATP + H2O = ADP + phosphate + H(+)</text>
        <dbReference type="Rhea" id="RHEA:13065"/>
        <dbReference type="ChEBI" id="CHEBI:15377"/>
        <dbReference type="ChEBI" id="CHEBI:15378"/>
        <dbReference type="ChEBI" id="CHEBI:30616"/>
        <dbReference type="ChEBI" id="CHEBI:43474"/>
        <dbReference type="ChEBI" id="CHEBI:456216"/>
        <dbReference type="EC" id="5.6.2.4"/>
    </reaction>
</comment>
<dbReference type="EC" id="5.6.2.4" evidence="12"/>
<keyword evidence="10" id="KW-0413">Isomerase</keyword>
<dbReference type="Gene3D" id="3.90.320.10">
    <property type="match status" value="1"/>
</dbReference>
<feature type="region of interest" description="Disordered" evidence="14">
    <location>
        <begin position="949"/>
        <end position="996"/>
    </location>
</feature>
<name>A0A484H679_9ZZZZ</name>
<sequence>MTMPPTTAMLPLTDPTYAQRQAANPGASVWVAASAGSGKTKVLVDRVLHLLLKDVRPERILCLTFTRAAAAEVANRINQRLSQWATLPAPMLAADLTYLQGNPPDAAMKAQARRLFAHVLDVGIRIETLHAFCQALLKRFPLEAGVAPHFQVMDEHAAAESMAAAWDQTLLTACNKTNLTRAVALETVTALVHEVHFPELMDELVTARSRLQRLLDRWNGVDGVIAAVRARLGVTANETPSHVLATACTGCDAPALRVAAVALQTGSKTDIERGKILATWLAEQAHRAETFDDYWKVFCTGKGTVRKTLITREAAKAAPMATKTLAAEAERLVQVQARRKAAAVAEATTALLHLWADLLAAYRNYKDTRALLDYEDLIFMTCRLLETEGQTAWVLYKLDDGLDHILIDEAQDISAEQWLIVERLTQEFFAGLGSRTDHQAEVVRTVFAVGDRKQSIYSFQGAAPEHFESMRSLLRDQVTAVGQMWADVPLNISFRSTPAVLQAVDAVFMRDTAREGVALSGETIKHIAFRDGQAGLVEIWPLIEPEKISTIVPWQPKTFNFHKETSMLRLSRLVAHQIAAMVSGYDWLESRQRPVQAGDIMVLVRRRSGFVEALVRALKSLNVPVSGVDRMILREQIAIMDLTALGNVLLLPEDDLTLAAVLKSPLIGLDEEQLFTLAHPRESCTLWQALQNYAGSATPFGYACDWLTRLLTEVDYRRPYELYTHVLGALGGRRRLIARLGPDAEDAIDEFLTLSLHYEMYHVPSLQGFLQWLQTTTVEAKRDLEQTGAEAVRILTVHGAKGLQAPVVFLPDSVQIPTRIPHTLWEDSEEGLVFWQPHRALKNHFGSSLRDMAERARDREYHRLLYVAMTRAEDRLYVCGWQTYQLPPAACWYNLIHTALAPLGRREINATLAASGLLPSAEVLRFASVQAEATGKTVEERFSESVKPLPLPQWAKTAPPIEPMPPRPLVPSQPNDKEPPASSPLEEEQEEEQKGMRLHRGRLVHKLLQSLPSIPAEERSATAQRYLDHAAAALLSPAARVALVADVQSIICHPELLLLFGPNSQEEVPVVGRVGAHVISGQIDRLVVTEEVIIIADYKTHRTPPESLHEIPVVYRQQMAAYRSVLAAIYPGRRVDCVLVWTDGPQITLLPAALLNPFTPS</sequence>
<evidence type="ECO:0000256" key="13">
    <source>
        <dbReference type="ARBA" id="ARBA00048988"/>
    </source>
</evidence>